<organism evidence="1 2">
    <name type="scientific">Pleurodeles waltl</name>
    <name type="common">Iberian ribbed newt</name>
    <dbReference type="NCBI Taxonomy" id="8319"/>
    <lineage>
        <taxon>Eukaryota</taxon>
        <taxon>Metazoa</taxon>
        <taxon>Chordata</taxon>
        <taxon>Craniata</taxon>
        <taxon>Vertebrata</taxon>
        <taxon>Euteleostomi</taxon>
        <taxon>Amphibia</taxon>
        <taxon>Batrachia</taxon>
        <taxon>Caudata</taxon>
        <taxon>Salamandroidea</taxon>
        <taxon>Salamandridae</taxon>
        <taxon>Pleurodelinae</taxon>
        <taxon>Pleurodeles</taxon>
    </lineage>
</organism>
<name>A0AAV7RBU0_PLEWA</name>
<reference evidence="1" key="1">
    <citation type="journal article" date="2022" name="bioRxiv">
        <title>Sequencing and chromosome-scale assembly of the giantPleurodeles waltlgenome.</title>
        <authorList>
            <person name="Brown T."/>
            <person name="Elewa A."/>
            <person name="Iarovenko S."/>
            <person name="Subramanian E."/>
            <person name="Araus A.J."/>
            <person name="Petzold A."/>
            <person name="Susuki M."/>
            <person name="Suzuki K.-i.T."/>
            <person name="Hayashi T."/>
            <person name="Toyoda A."/>
            <person name="Oliveira C."/>
            <person name="Osipova E."/>
            <person name="Leigh N.D."/>
            <person name="Simon A."/>
            <person name="Yun M.H."/>
        </authorList>
    </citation>
    <scope>NUCLEOTIDE SEQUENCE</scope>
    <source>
        <strain evidence="1">20211129_DDA</strain>
        <tissue evidence="1">Liver</tissue>
    </source>
</reference>
<protein>
    <submittedName>
        <fullName evidence="1">Uncharacterized protein</fullName>
    </submittedName>
</protein>
<evidence type="ECO:0000313" key="1">
    <source>
        <dbReference type="EMBL" id="KAJ1148205.1"/>
    </source>
</evidence>
<proteinExistence type="predicted"/>
<keyword evidence="2" id="KW-1185">Reference proteome</keyword>
<dbReference type="EMBL" id="JANPWB010000009">
    <property type="protein sequence ID" value="KAJ1148205.1"/>
    <property type="molecule type" value="Genomic_DNA"/>
</dbReference>
<evidence type="ECO:0000313" key="2">
    <source>
        <dbReference type="Proteomes" id="UP001066276"/>
    </source>
</evidence>
<dbReference type="Proteomes" id="UP001066276">
    <property type="component" value="Chromosome 5"/>
</dbReference>
<comment type="caution">
    <text evidence="1">The sequence shown here is derived from an EMBL/GenBank/DDBJ whole genome shotgun (WGS) entry which is preliminary data.</text>
</comment>
<dbReference type="AlphaFoldDB" id="A0AAV7RBU0"/>
<gene>
    <name evidence="1" type="ORF">NDU88_001042</name>
</gene>
<accession>A0AAV7RBU0</accession>
<sequence length="123" mass="14579">MELPLKRAEFWSIDAWFDVLSNHFDNVGEHLEHQSSRLDEAQERISGLEDDPGAMKRHFERILKSDRILKSVAQRTKIWRRARAKIKYLSRVSWRQPIWAAKRPLWNSSLWNSLITAISLPRS</sequence>